<reference evidence="2 3" key="1">
    <citation type="submission" date="2019-04" db="EMBL/GenBank/DDBJ databases">
        <title>Herbidospora sp. NEAU-GS14.nov., a novel actinomycete isolated from soil.</title>
        <authorList>
            <person name="Han L."/>
        </authorList>
    </citation>
    <scope>NUCLEOTIDE SEQUENCE [LARGE SCALE GENOMIC DNA]</scope>
    <source>
        <strain evidence="2 3">NEAU-GS14</strain>
    </source>
</reference>
<comment type="caution">
    <text evidence="2">The sequence shown here is derived from an EMBL/GenBank/DDBJ whole genome shotgun (WGS) entry which is preliminary data.</text>
</comment>
<proteinExistence type="predicted"/>
<dbReference type="Proteomes" id="UP000308705">
    <property type="component" value="Unassembled WGS sequence"/>
</dbReference>
<evidence type="ECO:0000313" key="3">
    <source>
        <dbReference type="Proteomes" id="UP000308705"/>
    </source>
</evidence>
<gene>
    <name evidence="2" type="ORF">FDA94_05070</name>
</gene>
<dbReference type="OrthoDB" id="3821358at2"/>
<protein>
    <recommendedName>
        <fullName evidence="1">DUF6879 domain-containing protein</fullName>
    </recommendedName>
</protein>
<dbReference type="InterPro" id="IPR049244">
    <property type="entry name" value="DUF6879"/>
</dbReference>
<evidence type="ECO:0000313" key="2">
    <source>
        <dbReference type="EMBL" id="TKK90379.1"/>
    </source>
</evidence>
<dbReference type="EMBL" id="SZQA01000003">
    <property type="protein sequence ID" value="TKK90379.1"/>
    <property type="molecule type" value="Genomic_DNA"/>
</dbReference>
<accession>A0A4U3MNF3</accession>
<dbReference type="AlphaFoldDB" id="A0A4U3MNF3"/>
<feature type="domain" description="DUF6879" evidence="1">
    <location>
        <begin position="12"/>
        <end position="178"/>
    </location>
</feature>
<keyword evidence="3" id="KW-1185">Reference proteome</keyword>
<name>A0A4U3MNF3_9ACTN</name>
<sequence>MGRVFRSLDDVEFNRFFTDFRFTAYRLESLQRYDVSYEKAEFDLFLGGQQRGEFPGIARWIDETVRPARAAGKLLHRVHVVEEPLSDYVRFECAWSYTHTVRAGEDVRLIPVSSGEWPTGMPHYDYWLFDSSILITMHYEEDGTFEAAEIVDDAERIVQANFWRDMAVGRSIPFPAFAEKYDSVF</sequence>
<evidence type="ECO:0000259" key="1">
    <source>
        <dbReference type="Pfam" id="PF21806"/>
    </source>
</evidence>
<organism evidence="2 3">
    <name type="scientific">Herbidospora galbida</name>
    <dbReference type="NCBI Taxonomy" id="2575442"/>
    <lineage>
        <taxon>Bacteria</taxon>
        <taxon>Bacillati</taxon>
        <taxon>Actinomycetota</taxon>
        <taxon>Actinomycetes</taxon>
        <taxon>Streptosporangiales</taxon>
        <taxon>Streptosporangiaceae</taxon>
        <taxon>Herbidospora</taxon>
    </lineage>
</organism>
<dbReference type="Pfam" id="PF21806">
    <property type="entry name" value="DUF6879"/>
    <property type="match status" value="1"/>
</dbReference>